<reference evidence="1" key="1">
    <citation type="submission" date="2021-10" db="EMBL/GenBank/DDBJ databases">
        <title>Novel species in genus Arthrobacter.</title>
        <authorList>
            <person name="Liu Y."/>
        </authorList>
    </citation>
    <scope>NUCLEOTIDE SEQUENCE</scope>
    <source>
        <strain evidence="1">Zg-Y453</strain>
    </source>
</reference>
<keyword evidence="2" id="KW-1185">Reference proteome</keyword>
<evidence type="ECO:0008006" key="3">
    <source>
        <dbReference type="Google" id="ProtNLM"/>
    </source>
</evidence>
<dbReference type="SUPFAM" id="SSF47413">
    <property type="entry name" value="lambda repressor-like DNA-binding domains"/>
    <property type="match status" value="1"/>
</dbReference>
<accession>A0A9X1MJL6</accession>
<proteinExistence type="predicted"/>
<evidence type="ECO:0000313" key="2">
    <source>
        <dbReference type="Proteomes" id="UP001139158"/>
    </source>
</evidence>
<dbReference type="AlphaFoldDB" id="A0A9X1MJL6"/>
<protein>
    <recommendedName>
        <fullName evidence="3">Helix-turn-helix domain-containing protein</fullName>
    </recommendedName>
</protein>
<comment type="caution">
    <text evidence="1">The sequence shown here is derived from an EMBL/GenBank/DDBJ whole genome shotgun (WGS) entry which is preliminary data.</text>
</comment>
<sequence length="82" mass="8813">METRTGQQLADANLANQSQMVDQLAVLRHEHGLTLEEVSRRCSADAAEVLAFERHGEATASFLRRYAAAVGAVVQFSVSPAG</sequence>
<dbReference type="InterPro" id="IPR010982">
    <property type="entry name" value="Lambda_DNA-bd_dom_sf"/>
</dbReference>
<organism evidence="1 2">
    <name type="scientific">Arthrobacter caoxuetaonis</name>
    <dbReference type="NCBI Taxonomy" id="2886935"/>
    <lineage>
        <taxon>Bacteria</taxon>
        <taxon>Bacillati</taxon>
        <taxon>Actinomycetota</taxon>
        <taxon>Actinomycetes</taxon>
        <taxon>Micrococcales</taxon>
        <taxon>Micrococcaceae</taxon>
        <taxon>Arthrobacter</taxon>
    </lineage>
</organism>
<dbReference type="GO" id="GO:0003677">
    <property type="term" value="F:DNA binding"/>
    <property type="evidence" value="ECO:0007669"/>
    <property type="project" value="InterPro"/>
</dbReference>
<dbReference type="RefSeq" id="WP_227897720.1">
    <property type="nucleotide sequence ID" value="NZ_CP099467.1"/>
</dbReference>
<name>A0A9X1MJL6_9MICC</name>
<gene>
    <name evidence="1" type="ORF">LJ757_18300</name>
</gene>
<evidence type="ECO:0000313" key="1">
    <source>
        <dbReference type="EMBL" id="MCC3299734.1"/>
    </source>
</evidence>
<dbReference type="Proteomes" id="UP001139158">
    <property type="component" value="Unassembled WGS sequence"/>
</dbReference>
<dbReference type="EMBL" id="JAJFZV010000020">
    <property type="protein sequence ID" value="MCC3299734.1"/>
    <property type="molecule type" value="Genomic_DNA"/>
</dbReference>